<accession>G7I5K7</accession>
<evidence type="ECO:0000313" key="6">
    <source>
        <dbReference type="Proteomes" id="UP000265566"/>
    </source>
</evidence>
<gene>
    <name evidence="4" type="primary">11425073</name>
    <name evidence="2" type="ordered locus">MTR_1g079230</name>
    <name evidence="3" type="ORF">MtrunA17_Chr1g0189641</name>
</gene>
<proteinExistence type="predicted"/>
<dbReference type="Pfam" id="PF00646">
    <property type="entry name" value="F-box"/>
    <property type="match status" value="1"/>
</dbReference>
<evidence type="ECO:0000313" key="4">
    <source>
        <dbReference type="EnsemblPlants" id="AES61128"/>
    </source>
</evidence>
<dbReference type="PaxDb" id="3880-AES61128"/>
<dbReference type="EMBL" id="PSQE01000001">
    <property type="protein sequence ID" value="RHN80563.1"/>
    <property type="molecule type" value="Genomic_DNA"/>
</dbReference>
<evidence type="ECO:0000313" key="3">
    <source>
        <dbReference type="EMBL" id="RHN80563.1"/>
    </source>
</evidence>
<dbReference type="InterPro" id="IPR001810">
    <property type="entry name" value="F-box_dom"/>
</dbReference>
<evidence type="ECO:0000313" key="5">
    <source>
        <dbReference type="Proteomes" id="UP000002051"/>
    </source>
</evidence>
<dbReference type="InterPro" id="IPR025886">
    <property type="entry name" value="PP2-like"/>
</dbReference>
<dbReference type="InterPro" id="IPR036047">
    <property type="entry name" value="F-box-like_dom_sf"/>
</dbReference>
<dbReference type="AlphaFoldDB" id="G7I5K7"/>
<organism evidence="2 5">
    <name type="scientific">Medicago truncatula</name>
    <name type="common">Barrel medic</name>
    <name type="synonym">Medicago tribuloides</name>
    <dbReference type="NCBI Taxonomy" id="3880"/>
    <lineage>
        <taxon>Eukaryota</taxon>
        <taxon>Viridiplantae</taxon>
        <taxon>Streptophyta</taxon>
        <taxon>Embryophyta</taxon>
        <taxon>Tracheophyta</taxon>
        <taxon>Spermatophyta</taxon>
        <taxon>Magnoliopsida</taxon>
        <taxon>eudicotyledons</taxon>
        <taxon>Gunneridae</taxon>
        <taxon>Pentapetalae</taxon>
        <taxon>rosids</taxon>
        <taxon>fabids</taxon>
        <taxon>Fabales</taxon>
        <taxon>Fabaceae</taxon>
        <taxon>Papilionoideae</taxon>
        <taxon>50 kb inversion clade</taxon>
        <taxon>NPAAA clade</taxon>
        <taxon>Hologalegina</taxon>
        <taxon>IRL clade</taxon>
        <taxon>Trifolieae</taxon>
        <taxon>Medicago</taxon>
    </lineage>
</organism>
<dbReference type="PANTHER" id="PTHR32278:SF131">
    <property type="entry name" value="F-BOX PROTEIN PP2-A13"/>
    <property type="match status" value="1"/>
</dbReference>
<reference evidence="3" key="5">
    <citation type="journal article" date="2018" name="Nat. Plants">
        <title>Whole-genome landscape of Medicago truncatula symbiotic genes.</title>
        <authorList>
            <person name="Pecrix Y."/>
            <person name="Gamas P."/>
            <person name="Carrere S."/>
        </authorList>
    </citation>
    <scope>NUCLEOTIDE SEQUENCE</scope>
    <source>
        <tissue evidence="3">Leaves</tissue>
    </source>
</reference>
<dbReference type="EnsemblPlants" id="AES61128">
    <property type="protein sequence ID" value="AES61128"/>
    <property type="gene ID" value="MTR_1g079230"/>
</dbReference>
<evidence type="ECO:0000313" key="2">
    <source>
        <dbReference type="EMBL" id="AES61128.1"/>
    </source>
</evidence>
<dbReference type="Proteomes" id="UP000265566">
    <property type="component" value="Chromosome 1"/>
</dbReference>
<dbReference type="OMA" id="EDRWMEV"/>
<dbReference type="STRING" id="3880.G7I5K7"/>
<dbReference type="OrthoDB" id="1918565at2759"/>
<dbReference type="CDD" id="cd22162">
    <property type="entry name" value="F-box_AtSKIP3-like"/>
    <property type="match status" value="1"/>
</dbReference>
<dbReference type="EMBL" id="CM001217">
    <property type="protein sequence ID" value="AES61128.1"/>
    <property type="molecule type" value="Genomic_DNA"/>
</dbReference>
<dbReference type="Pfam" id="PF14299">
    <property type="entry name" value="PP2"/>
    <property type="match status" value="1"/>
</dbReference>
<dbReference type="Proteomes" id="UP000002051">
    <property type="component" value="Unassembled WGS sequence"/>
</dbReference>
<feature type="domain" description="F-box" evidence="1">
    <location>
        <begin position="7"/>
        <end position="47"/>
    </location>
</feature>
<dbReference type="PANTHER" id="PTHR32278">
    <property type="entry name" value="F-BOX DOMAIN-CONTAINING PROTEIN"/>
    <property type="match status" value="1"/>
</dbReference>
<name>G7I5K7_MEDTR</name>
<reference evidence="2 5" key="1">
    <citation type="journal article" date="2011" name="Nature">
        <title>The Medicago genome provides insight into the evolution of rhizobial symbioses.</title>
        <authorList>
            <person name="Young N.D."/>
            <person name="Debelle F."/>
            <person name="Oldroyd G.E."/>
            <person name="Geurts R."/>
            <person name="Cannon S.B."/>
            <person name="Udvardi M.K."/>
            <person name="Benedito V.A."/>
            <person name="Mayer K.F."/>
            <person name="Gouzy J."/>
            <person name="Schoof H."/>
            <person name="Van de Peer Y."/>
            <person name="Proost S."/>
            <person name="Cook D.R."/>
            <person name="Meyers B.C."/>
            <person name="Spannagl M."/>
            <person name="Cheung F."/>
            <person name="De Mita S."/>
            <person name="Krishnakumar V."/>
            <person name="Gundlach H."/>
            <person name="Zhou S."/>
            <person name="Mudge J."/>
            <person name="Bharti A.K."/>
            <person name="Murray J.D."/>
            <person name="Naoumkina M.A."/>
            <person name="Rosen B."/>
            <person name="Silverstein K.A."/>
            <person name="Tang H."/>
            <person name="Rombauts S."/>
            <person name="Zhao P.X."/>
            <person name="Zhou P."/>
            <person name="Barbe V."/>
            <person name="Bardou P."/>
            <person name="Bechner M."/>
            <person name="Bellec A."/>
            <person name="Berger A."/>
            <person name="Berges H."/>
            <person name="Bidwell S."/>
            <person name="Bisseling T."/>
            <person name="Choisne N."/>
            <person name="Couloux A."/>
            <person name="Denny R."/>
            <person name="Deshpande S."/>
            <person name="Dai X."/>
            <person name="Doyle J.J."/>
            <person name="Dudez A.M."/>
            <person name="Farmer A.D."/>
            <person name="Fouteau S."/>
            <person name="Franken C."/>
            <person name="Gibelin C."/>
            <person name="Gish J."/>
            <person name="Goldstein S."/>
            <person name="Gonzalez A.J."/>
            <person name="Green P.J."/>
            <person name="Hallab A."/>
            <person name="Hartog M."/>
            <person name="Hua A."/>
            <person name="Humphray S.J."/>
            <person name="Jeong D.H."/>
            <person name="Jing Y."/>
            <person name="Jocker A."/>
            <person name="Kenton S.M."/>
            <person name="Kim D.J."/>
            <person name="Klee K."/>
            <person name="Lai H."/>
            <person name="Lang C."/>
            <person name="Lin S."/>
            <person name="Macmil S.L."/>
            <person name="Magdelenat G."/>
            <person name="Matthews L."/>
            <person name="McCorrison J."/>
            <person name="Monaghan E.L."/>
            <person name="Mun J.H."/>
            <person name="Najar F.Z."/>
            <person name="Nicholson C."/>
            <person name="Noirot C."/>
            <person name="O'Bleness M."/>
            <person name="Paule C.R."/>
            <person name="Poulain J."/>
            <person name="Prion F."/>
            <person name="Qin B."/>
            <person name="Qu C."/>
            <person name="Retzel E.F."/>
            <person name="Riddle C."/>
            <person name="Sallet E."/>
            <person name="Samain S."/>
            <person name="Samson N."/>
            <person name="Sanders I."/>
            <person name="Saurat O."/>
            <person name="Scarpelli C."/>
            <person name="Schiex T."/>
            <person name="Segurens B."/>
            <person name="Severin A.J."/>
            <person name="Sherrier D.J."/>
            <person name="Shi R."/>
            <person name="Sims S."/>
            <person name="Singer S.R."/>
            <person name="Sinharoy S."/>
            <person name="Sterck L."/>
            <person name="Viollet A."/>
            <person name="Wang B.B."/>
            <person name="Wang K."/>
            <person name="Wang M."/>
            <person name="Wang X."/>
            <person name="Warfsmann J."/>
            <person name="Weissenbach J."/>
            <person name="White D.D."/>
            <person name="White J.D."/>
            <person name="Wiley G.B."/>
            <person name="Wincker P."/>
            <person name="Xing Y."/>
            <person name="Yang L."/>
            <person name="Yao Z."/>
            <person name="Ying F."/>
            <person name="Zhai J."/>
            <person name="Zhou L."/>
            <person name="Zuber A."/>
            <person name="Denarie J."/>
            <person name="Dixon R.A."/>
            <person name="May G.D."/>
            <person name="Schwartz D.C."/>
            <person name="Rogers J."/>
            <person name="Quetier F."/>
            <person name="Town C.D."/>
            <person name="Roe B.A."/>
        </authorList>
    </citation>
    <scope>NUCLEOTIDE SEQUENCE [LARGE SCALE GENOMIC DNA]</scope>
    <source>
        <strain evidence="2">A17</strain>
        <strain evidence="4 5">cv. Jemalong A17</strain>
    </source>
</reference>
<keyword evidence="5" id="KW-1185">Reference proteome</keyword>
<dbReference type="KEGG" id="mtr:11425073"/>
<dbReference type="eggNOG" id="ENOG502QRA4">
    <property type="taxonomic scope" value="Eukaryota"/>
</dbReference>
<reference evidence="2 5" key="2">
    <citation type="journal article" date="2014" name="BMC Genomics">
        <title>An improved genome release (version Mt4.0) for the model legume Medicago truncatula.</title>
        <authorList>
            <person name="Tang H."/>
            <person name="Krishnakumar V."/>
            <person name="Bidwell S."/>
            <person name="Rosen B."/>
            <person name="Chan A."/>
            <person name="Zhou S."/>
            <person name="Gentzbittel L."/>
            <person name="Childs K.L."/>
            <person name="Yandell M."/>
            <person name="Gundlach H."/>
            <person name="Mayer K.F."/>
            <person name="Schwartz D.C."/>
            <person name="Town C.D."/>
        </authorList>
    </citation>
    <scope>GENOME REANNOTATION</scope>
    <source>
        <strain evidence="4 5">cv. Jemalong A17</strain>
    </source>
</reference>
<dbReference type="HOGENOM" id="CLU_050973_0_0_1"/>
<evidence type="ECO:0000259" key="1">
    <source>
        <dbReference type="SMART" id="SM00256"/>
    </source>
</evidence>
<protein>
    <submittedName>
        <fullName evidence="2">Phloem protein 2-B5</fullName>
    </submittedName>
    <submittedName>
        <fullName evidence="3">Putative phloem protein</fullName>
    </submittedName>
</protein>
<sequence>MTRFDELPEGCIATILSRTTPIDVGRFSVLSKIFRFAADSDDVWNHFLPSDISSILSQSPALSNIPTKKALYHALSDRPIIINHGQKSFQLERKSGKKCYMLAARSLGIAWGDDDRYCNWIDVPDSRFPEVAYLRLVWWHEIRGVINDLALSPNTRYAAYLVFKMIDAHGFRNLPVDLFVGIEGGLSNTKTDCLEPKLHGGYGWYCVLREVEDIVVGLPRPSVRSDGWLEIEMGEFFNSSLEDEEIQMSVVEKFESDDEKGNFYLEGIELRPKVDN</sequence>
<dbReference type="SMART" id="SM00256">
    <property type="entry name" value="FBOX"/>
    <property type="match status" value="1"/>
</dbReference>
<dbReference type="Gramene" id="rna4503">
    <property type="protein sequence ID" value="RHN80563.1"/>
    <property type="gene ID" value="gene4503"/>
</dbReference>
<dbReference type="SUPFAM" id="SSF81383">
    <property type="entry name" value="F-box domain"/>
    <property type="match status" value="1"/>
</dbReference>
<reference evidence="4" key="3">
    <citation type="submission" date="2015-04" db="UniProtKB">
        <authorList>
            <consortium name="EnsemblPlants"/>
        </authorList>
    </citation>
    <scope>IDENTIFICATION</scope>
    <source>
        <strain evidence="4">cv. Jemalong A17</strain>
    </source>
</reference>
<reference evidence="6" key="4">
    <citation type="journal article" date="2018" name="Nat. Plants">
        <title>Whole-genome landscape of Medicago truncatula symbiotic genes.</title>
        <authorList>
            <person name="Pecrix Y."/>
            <person name="Staton S.E."/>
            <person name="Sallet E."/>
            <person name="Lelandais-Briere C."/>
            <person name="Moreau S."/>
            <person name="Carrere S."/>
            <person name="Blein T."/>
            <person name="Jardinaud M.F."/>
            <person name="Latrasse D."/>
            <person name="Zouine M."/>
            <person name="Zahm M."/>
            <person name="Kreplak J."/>
            <person name="Mayjonade B."/>
            <person name="Satge C."/>
            <person name="Perez M."/>
            <person name="Cauet S."/>
            <person name="Marande W."/>
            <person name="Chantry-Darmon C."/>
            <person name="Lopez-Roques C."/>
            <person name="Bouchez O."/>
            <person name="Berard A."/>
            <person name="Debelle F."/>
            <person name="Munos S."/>
            <person name="Bendahmane A."/>
            <person name="Berges H."/>
            <person name="Niebel A."/>
            <person name="Buitink J."/>
            <person name="Frugier F."/>
            <person name="Benhamed M."/>
            <person name="Crespi M."/>
            <person name="Gouzy J."/>
            <person name="Gamas P."/>
        </authorList>
    </citation>
    <scope>NUCLEOTIDE SEQUENCE [LARGE SCALE GENOMIC DNA]</scope>
    <source>
        <strain evidence="6">cv. Jemalong A17</strain>
    </source>
</reference>